<keyword evidence="7" id="KW-1185">Reference proteome</keyword>
<proteinExistence type="inferred from homology"/>
<comment type="catalytic activity">
    <reaction evidence="5">
        <text>a 2-deoxystreptamine antibiotic + acetyl-CoA = an N(3)-acetyl-2-deoxystreptamine antibiotic + CoA + H(+)</text>
        <dbReference type="Rhea" id="RHEA:12665"/>
        <dbReference type="ChEBI" id="CHEBI:15378"/>
        <dbReference type="ChEBI" id="CHEBI:57287"/>
        <dbReference type="ChEBI" id="CHEBI:57288"/>
        <dbReference type="ChEBI" id="CHEBI:57921"/>
        <dbReference type="ChEBI" id="CHEBI:77452"/>
        <dbReference type="EC" id="2.3.1.81"/>
    </reaction>
</comment>
<dbReference type="EC" id="2.3.1.-" evidence="5"/>
<evidence type="ECO:0000256" key="5">
    <source>
        <dbReference type="RuleBase" id="RU365031"/>
    </source>
</evidence>
<keyword evidence="4 5" id="KW-0012">Acyltransferase</keyword>
<keyword evidence="6" id="KW-0614">Plasmid</keyword>
<protein>
    <recommendedName>
        <fullName evidence="2 5">Aminoglycoside N(3)-acetyltransferase</fullName>
        <ecNumber evidence="5">2.3.1.-</ecNumber>
    </recommendedName>
</protein>
<evidence type="ECO:0000256" key="2">
    <source>
        <dbReference type="ARBA" id="ARBA00012882"/>
    </source>
</evidence>
<keyword evidence="3 5" id="KW-0808">Transferase</keyword>
<dbReference type="EMBL" id="CP062175">
    <property type="protein sequence ID" value="WXK38043.1"/>
    <property type="molecule type" value="Genomic_DNA"/>
</dbReference>
<dbReference type="PANTHER" id="PTHR11104">
    <property type="entry name" value="AMINOGLYCOSIDE N3-ACETYLTRANSFERASE"/>
    <property type="match status" value="1"/>
</dbReference>
<name>A0ABZ2PSW0_9BURK</name>
<comment type="similarity">
    <text evidence="1 5">Belongs to the antibiotic N-acetyltransferase family.</text>
</comment>
<dbReference type="InterPro" id="IPR028345">
    <property type="entry name" value="Antibiotic_NAT-like"/>
</dbReference>
<evidence type="ECO:0000256" key="1">
    <source>
        <dbReference type="ARBA" id="ARBA00006383"/>
    </source>
</evidence>
<gene>
    <name evidence="6" type="ORF">IHE29_01585</name>
</gene>
<evidence type="ECO:0000256" key="3">
    <source>
        <dbReference type="ARBA" id="ARBA00022679"/>
    </source>
</evidence>
<dbReference type="InterPro" id="IPR003679">
    <property type="entry name" value="Amioglycoside_AcTrfase"/>
</dbReference>
<evidence type="ECO:0000313" key="6">
    <source>
        <dbReference type="EMBL" id="WXK38043.1"/>
    </source>
</evidence>
<keyword evidence="5" id="KW-0046">Antibiotic resistance</keyword>
<organism evidence="6 7">
    <name type="scientific">Mycetohabitans rhizoxinica</name>
    <dbReference type="NCBI Taxonomy" id="412963"/>
    <lineage>
        <taxon>Bacteria</taxon>
        <taxon>Pseudomonadati</taxon>
        <taxon>Pseudomonadota</taxon>
        <taxon>Betaproteobacteria</taxon>
        <taxon>Burkholderiales</taxon>
        <taxon>Burkholderiaceae</taxon>
        <taxon>Mycetohabitans</taxon>
    </lineage>
</organism>
<dbReference type="PANTHER" id="PTHR11104:SF0">
    <property type="entry name" value="SPBETA PROPHAGE-DERIVED AMINOGLYCOSIDE N(3')-ACETYLTRANSFERASE-LIKE PROTEIN YOKD"/>
    <property type="match status" value="1"/>
</dbReference>
<geneLocation type="plasmid" evidence="6 7">
    <name>megaplasmid</name>
</geneLocation>
<dbReference type="Pfam" id="PF02522">
    <property type="entry name" value="Antibiotic_NAT"/>
    <property type="match status" value="1"/>
</dbReference>
<dbReference type="SUPFAM" id="SSF110710">
    <property type="entry name" value="TTHA0583/YokD-like"/>
    <property type="match status" value="1"/>
</dbReference>
<reference evidence="6 7" key="1">
    <citation type="submission" date="2020-09" db="EMBL/GenBank/DDBJ databases">
        <title>Genome sequences of Mycetohabitans spp.</title>
        <authorList>
            <person name="Carter M.E."/>
            <person name="Carpenter S.C.D."/>
            <person name="Bogdanove A.J."/>
        </authorList>
    </citation>
    <scope>NUCLEOTIDE SEQUENCE [LARGE SCALE GENOMIC DNA]</scope>
    <source>
        <strain evidence="6 7">B12</strain>
        <plasmid evidence="6 7">megaplasmid</plasmid>
    </source>
</reference>
<dbReference type="Proteomes" id="UP001493153">
    <property type="component" value="Plasmid megaplasmid"/>
</dbReference>
<evidence type="ECO:0000313" key="7">
    <source>
        <dbReference type="Proteomes" id="UP001493153"/>
    </source>
</evidence>
<evidence type="ECO:0000256" key="4">
    <source>
        <dbReference type="ARBA" id="ARBA00023315"/>
    </source>
</evidence>
<accession>A0ABZ2PSW0</accession>
<sequence length="73" mass="7598">MIKGGVTSGSTILVHSSLSSLRWVAGVAVAVIQALRDCIGPNGTLVMPTHTAHLTDPAQWEVPPVPPSWVGTQ</sequence>